<name>A0A840AXC8_9SPHN</name>
<dbReference type="InterPro" id="IPR027417">
    <property type="entry name" value="P-loop_NTPase"/>
</dbReference>
<comment type="function">
    <text evidence="2">Part of the Type IV secretion system.</text>
</comment>
<evidence type="ECO:0000313" key="5">
    <source>
        <dbReference type="Proteomes" id="UP000581447"/>
    </source>
</evidence>
<dbReference type="Proteomes" id="UP000581447">
    <property type="component" value="Unassembled WGS sequence"/>
</dbReference>
<keyword evidence="5" id="KW-1185">Reference proteome</keyword>
<reference evidence="4 5" key="1">
    <citation type="submission" date="2020-08" db="EMBL/GenBank/DDBJ databases">
        <title>Genomic Encyclopedia of Type Strains, Phase IV (KMG-IV): sequencing the most valuable type-strain genomes for metagenomic binning, comparative biology and taxonomic classification.</title>
        <authorList>
            <person name="Goeker M."/>
        </authorList>
    </citation>
    <scope>NUCLEOTIDE SEQUENCE [LARGE SCALE GENOMIC DNA]</scope>
    <source>
        <strain evidence="4 5">DSM 29050</strain>
    </source>
</reference>
<dbReference type="InterPro" id="IPR014155">
    <property type="entry name" value="VirB11"/>
</dbReference>
<comment type="subcellular location">
    <subcellularLocation>
        <location evidence="2">Cytoplasm</location>
    </subcellularLocation>
</comment>
<dbReference type="Pfam" id="PF00437">
    <property type="entry name" value="T2SSE"/>
    <property type="match status" value="1"/>
</dbReference>
<dbReference type="CDD" id="cd01130">
    <property type="entry name" value="VirB11-like_ATPase"/>
    <property type="match status" value="1"/>
</dbReference>
<dbReference type="PANTHER" id="PTHR30486:SF6">
    <property type="entry name" value="TYPE IV PILUS RETRACTATION ATPASE PILT"/>
    <property type="match status" value="1"/>
</dbReference>
<dbReference type="InterPro" id="IPR001482">
    <property type="entry name" value="T2SS/T4SS_dom"/>
</dbReference>
<dbReference type="GO" id="GO:0043684">
    <property type="term" value="C:type IV secretion system complex"/>
    <property type="evidence" value="ECO:0007669"/>
    <property type="project" value="UniProtKB-UniRule"/>
</dbReference>
<dbReference type="NCBIfam" id="TIGR02788">
    <property type="entry name" value="VirB11"/>
    <property type="match status" value="1"/>
</dbReference>
<comment type="similarity">
    <text evidence="1 2">Belongs to the GSP E family.</text>
</comment>
<dbReference type="GO" id="GO:0005737">
    <property type="term" value="C:cytoplasm"/>
    <property type="evidence" value="ECO:0007669"/>
    <property type="project" value="UniProtKB-SubCell"/>
</dbReference>
<organism evidence="4 5">
    <name type="scientific">Sphingorhabdus rigui</name>
    <dbReference type="NCBI Taxonomy" id="1282858"/>
    <lineage>
        <taxon>Bacteria</taxon>
        <taxon>Pseudomonadati</taxon>
        <taxon>Pseudomonadota</taxon>
        <taxon>Alphaproteobacteria</taxon>
        <taxon>Sphingomonadales</taxon>
        <taxon>Sphingomonadaceae</taxon>
        <taxon>Sphingorhabdus</taxon>
    </lineage>
</organism>
<dbReference type="InterPro" id="IPR050921">
    <property type="entry name" value="T4SS_GSP_E_ATPase"/>
</dbReference>
<keyword evidence="2" id="KW-0963">Cytoplasm</keyword>
<evidence type="ECO:0000256" key="1">
    <source>
        <dbReference type="ARBA" id="ARBA00006611"/>
    </source>
</evidence>
<gene>
    <name evidence="4" type="ORF">GGR91_000503</name>
</gene>
<evidence type="ECO:0000259" key="3">
    <source>
        <dbReference type="Pfam" id="PF00437"/>
    </source>
</evidence>
<dbReference type="RefSeq" id="WP_183939754.1">
    <property type="nucleotide sequence ID" value="NZ_BAABBG010000001.1"/>
</dbReference>
<dbReference type="GO" id="GO:0044097">
    <property type="term" value="P:secretion by the type IV secretion system"/>
    <property type="evidence" value="ECO:0007669"/>
    <property type="project" value="InterPro"/>
</dbReference>
<dbReference type="PANTHER" id="PTHR30486">
    <property type="entry name" value="TWITCHING MOTILITY PROTEIN PILT"/>
    <property type="match status" value="1"/>
</dbReference>
<keyword evidence="2" id="KW-0067">ATP-binding</keyword>
<dbReference type="AlphaFoldDB" id="A0A840AXC8"/>
<dbReference type="Gene3D" id="3.30.450.90">
    <property type="match status" value="1"/>
</dbReference>
<evidence type="ECO:0000256" key="2">
    <source>
        <dbReference type="RuleBase" id="RU366071"/>
    </source>
</evidence>
<accession>A0A840AXC8</accession>
<feature type="domain" description="Bacterial type II secretion system protein E" evidence="3">
    <location>
        <begin position="31"/>
        <end position="302"/>
    </location>
</feature>
<comment type="caution">
    <text evidence="4">The sequence shown here is derived from an EMBL/GenBank/DDBJ whole genome shotgun (WGS) entry which is preliminary data.</text>
</comment>
<dbReference type="GO" id="GO:0016887">
    <property type="term" value="F:ATP hydrolysis activity"/>
    <property type="evidence" value="ECO:0007669"/>
    <property type="project" value="InterPro"/>
</dbReference>
<protein>
    <recommendedName>
        <fullName evidence="2">Type IV secretion system protein</fullName>
    </recommendedName>
</protein>
<evidence type="ECO:0000313" key="4">
    <source>
        <dbReference type="EMBL" id="MBB3942281.1"/>
    </source>
</evidence>
<dbReference type="EMBL" id="JACIEA010000001">
    <property type="protein sequence ID" value="MBB3942281.1"/>
    <property type="molecule type" value="Genomic_DNA"/>
</dbReference>
<dbReference type="Gene3D" id="3.40.50.300">
    <property type="entry name" value="P-loop containing nucleotide triphosphate hydrolases"/>
    <property type="match status" value="1"/>
</dbReference>
<dbReference type="SUPFAM" id="SSF52540">
    <property type="entry name" value="P-loop containing nucleoside triphosphate hydrolases"/>
    <property type="match status" value="1"/>
</dbReference>
<proteinExistence type="inferred from homology"/>
<sequence>MSHSAPVAGDAENVYLNSYLAPFREWLACDDVTEILVNRPHEIWVERLGLAQMERHDAPQIDSQLLERLAHQIARINHQGVSRESPLLAAILPGGARVQMVLPPATRGEVALAIRKHRLQDMMLESYFEQSALPSARNAADDSPMLAALLQKQDYLGFFRAAVAARKTILISGGTSSGKTTLLNALLKEIPQHERVIAIEDTPEIRLSSDNALGLVAVASDQGEARVTVDDLMRASLRMRPDRLIVGELRGGETVTFLRAINTGHPGSISTVHANSPQGAFEQIAFMCMQAGLGLGRLETMEYARSMIDIVIQLDRHSGQRAISCVELTNAA</sequence>
<dbReference type="GO" id="GO:0005524">
    <property type="term" value="F:ATP binding"/>
    <property type="evidence" value="ECO:0007669"/>
    <property type="project" value="UniProtKB-UniRule"/>
</dbReference>
<keyword evidence="2" id="KW-0547">Nucleotide-binding</keyword>